<evidence type="ECO:0000259" key="2">
    <source>
        <dbReference type="Pfam" id="PF10536"/>
    </source>
</evidence>
<keyword evidence="1" id="KW-1133">Transmembrane helix</keyword>
<dbReference type="InterPro" id="IPR044824">
    <property type="entry name" value="MAIN-like"/>
</dbReference>
<evidence type="ECO:0000313" key="3">
    <source>
        <dbReference type="EMBL" id="MQL70917.1"/>
    </source>
</evidence>
<protein>
    <recommendedName>
        <fullName evidence="2">Aminotransferase-like plant mobile domain-containing protein</fullName>
    </recommendedName>
</protein>
<proteinExistence type="predicted"/>
<reference evidence="3" key="1">
    <citation type="submission" date="2017-07" db="EMBL/GenBank/DDBJ databases">
        <title>Taro Niue Genome Assembly and Annotation.</title>
        <authorList>
            <person name="Atibalentja N."/>
            <person name="Keating K."/>
            <person name="Fields C.J."/>
        </authorList>
    </citation>
    <scope>NUCLEOTIDE SEQUENCE</scope>
    <source>
        <strain evidence="3">Niue_2</strain>
        <tissue evidence="3">Leaf</tissue>
    </source>
</reference>
<name>A0A843TLG9_COLES</name>
<feature type="transmembrane region" description="Helical" evidence="1">
    <location>
        <begin position="583"/>
        <end position="608"/>
    </location>
</feature>
<keyword evidence="4" id="KW-1185">Reference proteome</keyword>
<keyword evidence="1" id="KW-0472">Membrane</keyword>
<dbReference type="GO" id="GO:0010073">
    <property type="term" value="P:meristem maintenance"/>
    <property type="evidence" value="ECO:0007669"/>
    <property type="project" value="InterPro"/>
</dbReference>
<dbReference type="PANTHER" id="PTHR46033:SF8">
    <property type="entry name" value="PROTEIN MAINTENANCE OF MERISTEMS-LIKE"/>
    <property type="match status" value="1"/>
</dbReference>
<organism evidence="3 4">
    <name type="scientific">Colocasia esculenta</name>
    <name type="common">Wild taro</name>
    <name type="synonym">Arum esculentum</name>
    <dbReference type="NCBI Taxonomy" id="4460"/>
    <lineage>
        <taxon>Eukaryota</taxon>
        <taxon>Viridiplantae</taxon>
        <taxon>Streptophyta</taxon>
        <taxon>Embryophyta</taxon>
        <taxon>Tracheophyta</taxon>
        <taxon>Spermatophyta</taxon>
        <taxon>Magnoliopsida</taxon>
        <taxon>Liliopsida</taxon>
        <taxon>Araceae</taxon>
        <taxon>Aroideae</taxon>
        <taxon>Colocasieae</taxon>
        <taxon>Colocasia</taxon>
    </lineage>
</organism>
<feature type="domain" description="Aminotransferase-like plant mobile" evidence="2">
    <location>
        <begin position="431"/>
        <end position="594"/>
    </location>
</feature>
<dbReference type="Proteomes" id="UP000652761">
    <property type="component" value="Unassembled WGS sequence"/>
</dbReference>
<keyword evidence="1" id="KW-0812">Transmembrane</keyword>
<dbReference type="EMBL" id="NMUH01000083">
    <property type="protein sequence ID" value="MQL70917.1"/>
    <property type="molecule type" value="Genomic_DNA"/>
</dbReference>
<feature type="transmembrane region" description="Helical" evidence="1">
    <location>
        <begin position="255"/>
        <end position="274"/>
    </location>
</feature>
<evidence type="ECO:0000256" key="1">
    <source>
        <dbReference type="SAM" id="Phobius"/>
    </source>
</evidence>
<comment type="caution">
    <text evidence="3">The sequence shown here is derived from an EMBL/GenBank/DDBJ whole genome shotgun (WGS) entry which is preliminary data.</text>
</comment>
<dbReference type="PANTHER" id="PTHR46033">
    <property type="entry name" value="PROTEIN MAIN-LIKE 2"/>
    <property type="match status" value="1"/>
</dbReference>
<dbReference type="AlphaFoldDB" id="A0A843TLG9"/>
<evidence type="ECO:0000313" key="4">
    <source>
        <dbReference type="Proteomes" id="UP000652761"/>
    </source>
</evidence>
<gene>
    <name evidence="3" type="ORF">Taro_003272</name>
</gene>
<sequence>MDGAAALSELTEEVEEDRAPLASLRYVEWWMALRTPRASSRRSGKASSWGSHGKNPARLRQDWAQSAHRFSTCERDRGVCRVLNATALVVAFLLPPLSVDICISAKCRTLGGLLTSGVGRRRPPTSRSSRDVGLRRVLNRCAIFKNPGRTELPQALLDQGGAAAGFPGDLRSWWSSRRVLAARTSCGAGETPGVRVLREGVIRGVPPGLGFAPVKATDLAITTRSRQADPVVVRRLFRNASLVGYPKFFVSQARVFVVLGVCLVACSALVVGGMDTSRRTEPQLVLLPVPHFRELGPESLKVPGMGLQCVRLQGFLTKVCPGAGTVVVMVVMKRSFSASQEDIPPYSGPKAAKESHADLQQRSAIPGHICMCPELQTPCPSISPQILPGQRRFSRVPWLAPILELLLPSSISHLKEWGLSTVFVLAKSYDKIVHMWDSVTALAELWHTQTHTFVFPTFEATILLEELEIMLGLPQYQRGEELAISYTVAPINSWSILEEITMKKTDLHSMTSGMHVHLLPIVQWITSQCKCKTENCTAIAKGAVICICGVILFPAMDGAISFANLNIIASISEGMSIGQAALGYLYAGLTSAATGGPFYGSIIALELWMGMHIQFRAMENLATECKTMLHHPLAFMGGPLRMSTKAWCKTTQLKGLKAWRDYFKRMTIGGARTVVPFLSHFPPIQERKRGDEQDELDVRSAIVHWEGCALGLLQAEVEEDEDVTKEYLEALKKIQPTAGVI</sequence>
<feature type="transmembrane region" description="Helical" evidence="1">
    <location>
        <begin position="542"/>
        <end position="563"/>
    </location>
</feature>
<dbReference type="InterPro" id="IPR019557">
    <property type="entry name" value="AminoTfrase-like_pln_mobile"/>
</dbReference>
<accession>A0A843TLG9</accession>
<dbReference type="Pfam" id="PF10536">
    <property type="entry name" value="PMD"/>
    <property type="match status" value="1"/>
</dbReference>